<proteinExistence type="predicted"/>
<evidence type="ECO:0000313" key="3">
    <source>
        <dbReference type="Proteomes" id="UP001139887"/>
    </source>
</evidence>
<dbReference type="EMBL" id="JANBUW010000260">
    <property type="protein sequence ID" value="KAJ2847781.1"/>
    <property type="molecule type" value="Genomic_DNA"/>
</dbReference>
<feature type="compositionally biased region" description="Polar residues" evidence="1">
    <location>
        <begin position="1"/>
        <end position="18"/>
    </location>
</feature>
<evidence type="ECO:0000313" key="2">
    <source>
        <dbReference type="EMBL" id="KAJ2847781.1"/>
    </source>
</evidence>
<protein>
    <submittedName>
        <fullName evidence="2">Uncharacterized protein</fullName>
    </submittedName>
</protein>
<gene>
    <name evidence="2" type="ORF">IWW36_003676</name>
</gene>
<feature type="non-terminal residue" evidence="2">
    <location>
        <position position="449"/>
    </location>
</feature>
<evidence type="ECO:0000256" key="1">
    <source>
        <dbReference type="SAM" id="MobiDB-lite"/>
    </source>
</evidence>
<name>A0A9W8LYB4_9FUNG</name>
<accession>A0A9W8LYB4</accession>
<sequence>MTNSRTFPRLRSSPTTAKDSGRPADLRTFAYDTASYRSLPHTPHTRRSPLTLGPRSIWCACRRDRQGRIYSILKARSTKEAHFGHTTMQSDSVIETLSAKELPKVIRMRAREVAWMLGQRTKPKTVVISQLANALRTTMLDEDDVVADAVLVAERTGYMPDAGEQSADFDAIQEIISLRHTLRLLLRMQLEHPEASVRKKIDDIMARINSAKKTLKVPVPQPLASGPSFFFPAAKFALSAQLHLADGLEMDEDSFSSSSDEFSDYGDDIGNAPGTETAAEAAQRINASAVAAAAAIRGGMAGNSDQEATRAAHIMWVRKYMETMRDQWLNGAPHLFQLLNPLPQCGFAMSSTLATVFNVSRSSIKEPEAHYLFATGAAQVGCYPLVCFAESRVMAACYDDDGDIYEEWLSRGISAAEPKTQLLAHFGQMLVSRPWSVSSQDVRRFVDEY</sequence>
<comment type="caution">
    <text evidence="2">The sequence shown here is derived from an EMBL/GenBank/DDBJ whole genome shotgun (WGS) entry which is preliminary data.</text>
</comment>
<keyword evidence="3" id="KW-1185">Reference proteome</keyword>
<reference evidence="2" key="1">
    <citation type="submission" date="2022-07" db="EMBL/GenBank/DDBJ databases">
        <title>Phylogenomic reconstructions and comparative analyses of Kickxellomycotina fungi.</title>
        <authorList>
            <person name="Reynolds N.K."/>
            <person name="Stajich J.E."/>
            <person name="Barry K."/>
            <person name="Grigoriev I.V."/>
            <person name="Crous P."/>
            <person name="Smith M.E."/>
        </authorList>
    </citation>
    <scope>NUCLEOTIDE SEQUENCE</scope>
    <source>
        <strain evidence="2">NRRL 1566</strain>
    </source>
</reference>
<dbReference type="OrthoDB" id="337464at2759"/>
<dbReference type="AlphaFoldDB" id="A0A9W8LYB4"/>
<feature type="region of interest" description="Disordered" evidence="1">
    <location>
        <begin position="1"/>
        <end position="24"/>
    </location>
</feature>
<dbReference type="Proteomes" id="UP001139887">
    <property type="component" value="Unassembled WGS sequence"/>
</dbReference>
<organism evidence="2 3">
    <name type="scientific">Coemansia brasiliensis</name>
    <dbReference type="NCBI Taxonomy" id="2650707"/>
    <lineage>
        <taxon>Eukaryota</taxon>
        <taxon>Fungi</taxon>
        <taxon>Fungi incertae sedis</taxon>
        <taxon>Zoopagomycota</taxon>
        <taxon>Kickxellomycotina</taxon>
        <taxon>Kickxellomycetes</taxon>
        <taxon>Kickxellales</taxon>
        <taxon>Kickxellaceae</taxon>
        <taxon>Coemansia</taxon>
    </lineage>
</organism>